<keyword evidence="7 13" id="KW-0732">Signal</keyword>
<comment type="caution">
    <text evidence="15">The sequence shown here is derived from an EMBL/GenBank/DDBJ whole genome shotgun (WGS) entry which is preliminary data.</text>
</comment>
<dbReference type="PROSITE" id="PS01182">
    <property type="entry name" value="GLYCOSYL_HYDROL_F35"/>
    <property type="match status" value="1"/>
</dbReference>
<feature type="domain" description="SUEL-type lectin" evidence="14">
    <location>
        <begin position="628"/>
        <end position="724"/>
    </location>
</feature>
<evidence type="ECO:0000256" key="13">
    <source>
        <dbReference type="SAM" id="SignalP"/>
    </source>
</evidence>
<evidence type="ECO:0000259" key="14">
    <source>
        <dbReference type="PROSITE" id="PS50228"/>
    </source>
</evidence>
<dbReference type="Gene3D" id="2.60.120.740">
    <property type="match status" value="1"/>
</dbReference>
<dbReference type="InterPro" id="IPR017853">
    <property type="entry name" value="GH"/>
</dbReference>
<comment type="subcellular location">
    <subcellularLocation>
        <location evidence="2">Secreted</location>
        <location evidence="2">Extracellular space</location>
        <location evidence="2">Apoplast</location>
    </subcellularLocation>
</comment>
<evidence type="ECO:0000256" key="2">
    <source>
        <dbReference type="ARBA" id="ARBA00004271"/>
    </source>
</evidence>
<evidence type="ECO:0000256" key="5">
    <source>
        <dbReference type="ARBA" id="ARBA00022523"/>
    </source>
</evidence>
<dbReference type="InterPro" id="IPR001944">
    <property type="entry name" value="Glycoside_Hdrlase_35"/>
</dbReference>
<dbReference type="Pfam" id="PF21467">
    <property type="entry name" value="BetaGal_gal-bd"/>
    <property type="match status" value="1"/>
</dbReference>
<comment type="catalytic activity">
    <reaction evidence="1 11">
        <text>Hydrolysis of terminal non-reducing beta-D-galactose residues in beta-D-galactosides.</text>
        <dbReference type="EC" id="3.2.1.23"/>
    </reaction>
</comment>
<reference evidence="15 16" key="1">
    <citation type="submission" date="2020-08" db="EMBL/GenBank/DDBJ databases">
        <title>Plant Genome Project.</title>
        <authorList>
            <person name="Zhang R.-G."/>
        </authorList>
    </citation>
    <scope>NUCLEOTIDE SEQUENCE [LARGE SCALE GENOMIC DNA]</scope>
    <source>
        <tissue evidence="15">Rhizome</tissue>
    </source>
</reference>
<dbReference type="GO" id="GO:0030246">
    <property type="term" value="F:carbohydrate binding"/>
    <property type="evidence" value="ECO:0007669"/>
    <property type="project" value="InterPro"/>
</dbReference>
<dbReference type="FunFam" id="2.60.120.260:FF:000050">
    <property type="entry name" value="Beta-galactosidase"/>
    <property type="match status" value="1"/>
</dbReference>
<evidence type="ECO:0000256" key="10">
    <source>
        <dbReference type="ARBA" id="ARBA00023295"/>
    </source>
</evidence>
<dbReference type="PANTHER" id="PTHR23421">
    <property type="entry name" value="BETA-GALACTOSIDASE RELATED"/>
    <property type="match status" value="1"/>
</dbReference>
<evidence type="ECO:0000256" key="3">
    <source>
        <dbReference type="ARBA" id="ARBA00009809"/>
    </source>
</evidence>
<feature type="chain" id="PRO_5035172875" description="Beta-galactosidase" evidence="13">
    <location>
        <begin position="26"/>
        <end position="724"/>
    </location>
</feature>
<keyword evidence="5" id="KW-0052">Apoplast</keyword>
<dbReference type="EMBL" id="JACMSC010000009">
    <property type="protein sequence ID" value="KAG6507203.1"/>
    <property type="molecule type" value="Genomic_DNA"/>
</dbReference>
<dbReference type="CDD" id="cd22842">
    <property type="entry name" value="Gal_Rha_Lectin_BGal"/>
    <property type="match status" value="1"/>
</dbReference>
<dbReference type="Pfam" id="PF02140">
    <property type="entry name" value="SUEL_Lectin"/>
    <property type="match status" value="1"/>
</dbReference>
<dbReference type="Pfam" id="PF17834">
    <property type="entry name" value="GHD"/>
    <property type="match status" value="1"/>
</dbReference>
<evidence type="ECO:0000256" key="12">
    <source>
        <dbReference type="RuleBase" id="RU003679"/>
    </source>
</evidence>
<protein>
    <recommendedName>
        <fullName evidence="4 11">Beta-galactosidase</fullName>
        <ecNumber evidence="4 11">3.2.1.23</ecNumber>
    </recommendedName>
</protein>
<dbReference type="PRINTS" id="PR00742">
    <property type="entry name" value="GLHYDRLASE35"/>
</dbReference>
<keyword evidence="8 11" id="KW-0378">Hydrolase</keyword>
<evidence type="ECO:0000256" key="7">
    <source>
        <dbReference type="ARBA" id="ARBA00022729"/>
    </source>
</evidence>
<evidence type="ECO:0000256" key="4">
    <source>
        <dbReference type="ARBA" id="ARBA00012756"/>
    </source>
</evidence>
<dbReference type="Gene3D" id="2.60.120.260">
    <property type="entry name" value="Galactose-binding domain-like"/>
    <property type="match status" value="1"/>
</dbReference>
<keyword evidence="10 11" id="KW-0326">Glycosidase</keyword>
<dbReference type="InterPro" id="IPR008979">
    <property type="entry name" value="Galactose-bd-like_sf"/>
</dbReference>
<dbReference type="Proteomes" id="UP000734854">
    <property type="component" value="Unassembled WGS sequence"/>
</dbReference>
<evidence type="ECO:0000256" key="8">
    <source>
        <dbReference type="ARBA" id="ARBA00022801"/>
    </source>
</evidence>
<dbReference type="InterPro" id="IPR019801">
    <property type="entry name" value="Glyco_hydro_35_CS"/>
</dbReference>
<dbReference type="Gene3D" id="3.20.20.80">
    <property type="entry name" value="Glycosidases"/>
    <property type="match status" value="2"/>
</dbReference>
<dbReference type="InterPro" id="IPR000922">
    <property type="entry name" value="Lectin_gal-bd_dom"/>
</dbReference>
<dbReference type="SUPFAM" id="SSF51445">
    <property type="entry name" value="(Trans)glycosidases"/>
    <property type="match status" value="1"/>
</dbReference>
<evidence type="ECO:0000313" key="16">
    <source>
        <dbReference type="Proteomes" id="UP000734854"/>
    </source>
</evidence>
<accession>A0A8J5L5Q9</accession>
<dbReference type="Pfam" id="PF01301">
    <property type="entry name" value="Glyco_hydro_35"/>
    <property type="match status" value="1"/>
</dbReference>
<dbReference type="InterPro" id="IPR048913">
    <property type="entry name" value="BetaGal_gal-bd"/>
</dbReference>
<dbReference type="InterPro" id="IPR031330">
    <property type="entry name" value="Gly_Hdrlase_35_cat"/>
</dbReference>
<evidence type="ECO:0000256" key="6">
    <source>
        <dbReference type="ARBA" id="ARBA00022525"/>
    </source>
</evidence>
<dbReference type="SUPFAM" id="SSF49785">
    <property type="entry name" value="Galactose-binding domain-like"/>
    <property type="match status" value="2"/>
</dbReference>
<dbReference type="AlphaFoldDB" id="A0A8J5L5Q9"/>
<dbReference type="GO" id="GO:0004565">
    <property type="term" value="F:beta-galactosidase activity"/>
    <property type="evidence" value="ECO:0007669"/>
    <property type="project" value="UniProtKB-EC"/>
</dbReference>
<comment type="similarity">
    <text evidence="3 12">Belongs to the glycosyl hydrolase 35 family.</text>
</comment>
<dbReference type="GO" id="GO:0048046">
    <property type="term" value="C:apoplast"/>
    <property type="evidence" value="ECO:0007669"/>
    <property type="project" value="UniProtKB-SubCell"/>
</dbReference>
<evidence type="ECO:0000256" key="1">
    <source>
        <dbReference type="ARBA" id="ARBA00001412"/>
    </source>
</evidence>
<evidence type="ECO:0000256" key="9">
    <source>
        <dbReference type="ARBA" id="ARBA00023180"/>
    </source>
</evidence>
<sequence length="724" mass="81161">METKADLRKKVVFFFLASTWAIASAGGGDDGVSYDGRALIINGARRLLFSGSIHYPRSTPQYNFSGRFDLVRFIKEVHSQGLYVSLRFGPFIQAEWKYGGLPFWLHDVPDIVYRCNNDPFKFYMQKFVTKIVNLLKSERLFASQGGPIIISQIENEYKTVEAAFHEKGPSYVTWAASMAVALNTGVPWMMCKQDDAPDPVINACNGLNCGSTFTGPNSPRKPALWTENWTFLYQVYGKDPRPRSAEDIAFSVALFIAKKNGSFVNYYMVAFFLFSKLHGLIWMPTWGHLRELHAVIKQSQEALLWGMYTNSSLGQQQECVAFLVNSDKRNAAALHFRETIYRIPARSISVLPNCKDVAFSTGQVSAQFGDRSATPVQYLNQDQQWQAFADQVCDQNKASFAAKGLLEQMATTKDVTDYLWYTISYNHSNFDNQQTLHVDSRAHVLHVFVNGKLVGTVHGNPDGALPVFDKHIEFKEGQNDIALLSVMVGLPDSGAYLEKRVVGLRRVRIRGSQGSLIDLTNWLWHYKVGLRGEDMFIFSEQGSKTARWNSLSGYTNRPLIWYKTMFDAPKGDDPVVLNLGNMGKGEVWINGESIGRYWVSFKAPSGRPTQSLYHIPRSFLKSSNNLLVFFEELGGDPRTITVETISISSVCGRVSESYYPSVLSKSKDPYVQLQCSCHSPESKAIVEKACLGREECAIFVTNSMFGGDPCVGHSKSLLVVAKCT</sequence>
<proteinExistence type="inferred from homology"/>
<keyword evidence="6" id="KW-0964">Secreted</keyword>
<dbReference type="GO" id="GO:0005975">
    <property type="term" value="P:carbohydrate metabolic process"/>
    <property type="evidence" value="ECO:0007669"/>
    <property type="project" value="InterPro"/>
</dbReference>
<gene>
    <name evidence="15" type="ORF">ZIOFF_032544</name>
</gene>
<dbReference type="InterPro" id="IPR041392">
    <property type="entry name" value="GHD"/>
</dbReference>
<name>A0A8J5L5Q9_ZINOF</name>
<dbReference type="InterPro" id="IPR043159">
    <property type="entry name" value="Lectin_gal-bd_sf"/>
</dbReference>
<dbReference type="FunFam" id="3.20.20.80:FF:000006">
    <property type="entry name" value="Beta-galactosidase"/>
    <property type="match status" value="1"/>
</dbReference>
<evidence type="ECO:0000313" key="15">
    <source>
        <dbReference type="EMBL" id="KAG6507203.1"/>
    </source>
</evidence>
<evidence type="ECO:0000256" key="11">
    <source>
        <dbReference type="RuleBase" id="RU000675"/>
    </source>
</evidence>
<keyword evidence="9" id="KW-0325">Glycoprotein</keyword>
<feature type="signal peptide" evidence="13">
    <location>
        <begin position="1"/>
        <end position="25"/>
    </location>
</feature>
<organism evidence="15 16">
    <name type="scientific">Zingiber officinale</name>
    <name type="common">Ginger</name>
    <name type="synonym">Amomum zingiber</name>
    <dbReference type="NCBI Taxonomy" id="94328"/>
    <lineage>
        <taxon>Eukaryota</taxon>
        <taxon>Viridiplantae</taxon>
        <taxon>Streptophyta</taxon>
        <taxon>Embryophyta</taxon>
        <taxon>Tracheophyta</taxon>
        <taxon>Spermatophyta</taxon>
        <taxon>Magnoliopsida</taxon>
        <taxon>Liliopsida</taxon>
        <taxon>Zingiberales</taxon>
        <taxon>Zingiberaceae</taxon>
        <taxon>Zingiber</taxon>
    </lineage>
</organism>
<dbReference type="PROSITE" id="PS50228">
    <property type="entry name" value="SUEL_LECTIN"/>
    <property type="match status" value="1"/>
</dbReference>
<keyword evidence="16" id="KW-1185">Reference proteome</keyword>
<dbReference type="EC" id="3.2.1.23" evidence="4 11"/>